<feature type="compositionally biased region" description="Polar residues" evidence="5">
    <location>
        <begin position="128"/>
        <end position="137"/>
    </location>
</feature>
<comment type="caution">
    <text evidence="7">The sequence shown here is derived from an EMBL/GenBank/DDBJ whole genome shotgun (WGS) entry which is preliminary data.</text>
</comment>
<feature type="transmembrane region" description="Helical" evidence="6">
    <location>
        <begin position="833"/>
        <end position="854"/>
    </location>
</feature>
<reference evidence="7 8" key="1">
    <citation type="submission" date="2024-06" db="EMBL/GenBank/DDBJ databases">
        <title>Complete genome of Phlyctema vagabunda strain 19-DSS-EL-015.</title>
        <authorList>
            <person name="Fiorenzani C."/>
        </authorList>
    </citation>
    <scope>NUCLEOTIDE SEQUENCE [LARGE SCALE GENOMIC DNA]</scope>
    <source>
        <strain evidence="7 8">19-DSS-EL-015</strain>
    </source>
</reference>
<evidence type="ECO:0000256" key="4">
    <source>
        <dbReference type="ARBA" id="ARBA00023136"/>
    </source>
</evidence>
<feature type="compositionally biased region" description="Basic residues" evidence="5">
    <location>
        <begin position="99"/>
        <end position="108"/>
    </location>
</feature>
<dbReference type="SUPFAM" id="SSF144083">
    <property type="entry name" value="Magnesium transport protein CorA, transmembrane region"/>
    <property type="match status" value="1"/>
</dbReference>
<evidence type="ECO:0000256" key="1">
    <source>
        <dbReference type="ARBA" id="ARBA00004141"/>
    </source>
</evidence>
<feature type="compositionally biased region" description="Polar residues" evidence="5">
    <location>
        <begin position="147"/>
        <end position="158"/>
    </location>
</feature>
<feature type="transmembrane region" description="Helical" evidence="6">
    <location>
        <begin position="956"/>
        <end position="975"/>
    </location>
</feature>
<evidence type="ECO:0000313" key="8">
    <source>
        <dbReference type="Proteomes" id="UP001629113"/>
    </source>
</evidence>
<organism evidence="7 8">
    <name type="scientific">Phlyctema vagabunda</name>
    <dbReference type="NCBI Taxonomy" id="108571"/>
    <lineage>
        <taxon>Eukaryota</taxon>
        <taxon>Fungi</taxon>
        <taxon>Dikarya</taxon>
        <taxon>Ascomycota</taxon>
        <taxon>Pezizomycotina</taxon>
        <taxon>Leotiomycetes</taxon>
        <taxon>Helotiales</taxon>
        <taxon>Dermateaceae</taxon>
        <taxon>Phlyctema</taxon>
    </lineage>
</organism>
<dbReference type="Pfam" id="PF01544">
    <property type="entry name" value="CorA"/>
    <property type="match status" value="1"/>
</dbReference>
<feature type="transmembrane region" description="Helical" evidence="6">
    <location>
        <begin position="878"/>
        <end position="898"/>
    </location>
</feature>
<evidence type="ECO:0000256" key="3">
    <source>
        <dbReference type="ARBA" id="ARBA00022989"/>
    </source>
</evidence>
<evidence type="ECO:0000256" key="5">
    <source>
        <dbReference type="SAM" id="MobiDB-lite"/>
    </source>
</evidence>
<dbReference type="EMBL" id="JBFCZG010000006">
    <property type="protein sequence ID" value="KAL3421140.1"/>
    <property type="molecule type" value="Genomic_DNA"/>
</dbReference>
<feature type="transmembrane region" description="Helical" evidence="6">
    <location>
        <begin position="987"/>
        <end position="1007"/>
    </location>
</feature>
<dbReference type="Proteomes" id="UP001629113">
    <property type="component" value="Unassembled WGS sequence"/>
</dbReference>
<evidence type="ECO:0008006" key="9">
    <source>
        <dbReference type="Google" id="ProtNLM"/>
    </source>
</evidence>
<keyword evidence="4 6" id="KW-0472">Membrane</keyword>
<name>A0ABR4PCT8_9HELO</name>
<feature type="region of interest" description="Disordered" evidence="5">
    <location>
        <begin position="1"/>
        <end position="217"/>
    </location>
</feature>
<keyword evidence="2 6" id="KW-0812">Transmembrane</keyword>
<proteinExistence type="predicted"/>
<dbReference type="Gene3D" id="1.20.58.340">
    <property type="entry name" value="Magnesium transport protein CorA, transmembrane region"/>
    <property type="match status" value="1"/>
</dbReference>
<keyword evidence="3 6" id="KW-1133">Transmembrane helix</keyword>
<accession>A0ABR4PCT8</accession>
<evidence type="ECO:0000313" key="7">
    <source>
        <dbReference type="EMBL" id="KAL3421140.1"/>
    </source>
</evidence>
<evidence type="ECO:0000256" key="6">
    <source>
        <dbReference type="SAM" id="Phobius"/>
    </source>
</evidence>
<evidence type="ECO:0000256" key="2">
    <source>
        <dbReference type="ARBA" id="ARBA00022692"/>
    </source>
</evidence>
<sequence>MEHVTESRLNASEAPEPAMMTGALPDNHSQPRSQRHTSVDHVVPTESSRPEDPIAASRRRKSFFVVAERRRDGEANIAAPERIEIKPAQRATTFEIGKSKKRRDKRTRLSSLEAILRAHTDPEDQVPLPQSRTTSISSDEDLDHAQSPGNRSRSSLDIVSQFDPFGHPRPSPVSVPLPESRPASIEELRDPQQLVQQTTEQEEQQRQQRQQRLQSKRQARRAGLRLFDYQQMLDFASEVLPHLTTGRIHASTRHDTLNISYVDYGQSFRSPLMTKSGDLRNDHIIGWLGTIPDNVKQRLIIVEDLSPRTIHCLGTRFGVSPEFFEEHLINSGYNGAVYNDASPKTWTTSGMKKSYCSVKWHRPVYRLPMVPYSNQDLNDLLDPSCNRVEYTSDISSDLNIFQTENNIFRSEWDLWTDPKTTTRVKRVCGWEEKASIWSQRLPERDCRIVILLLDPLPTLGEGIERDVFAARRLVSASDSGSLSESTRTDDAAALDRLAEHIQERYTNQPPISWLQRILNSMLPMGESKPKNDSDSEISQAFELVETTKFNKIRSRNIFEQIAPRAHLNIDFEEAFQTPVLMENLRRHLHDTQSTKEDFYQRLIAVENSNTEEYFGVLEPLSQIISQDARSLLKLLDKTLDGIDAEIQDETKIEENLSTWRRLISRSQIELSDLRDSMGEFFSFFGVLFPINGPRSANEVNRISKDFREVANKIEGMLGRLRTSSTSLTSNMALLDSRRSIAEAQAVKKLTELAFFFIPLTFAASLFGMQVEPLEDPAPLSTFIILGVAFTASSYLVRLTIRSQWLRGLKVAYNASIKVYADSRRLPVRQKGSVPASLFLMWLGYEMSCAIRVFLAEGRRWLTETLPKSLSAMWDLTKFVIYIILMIGVIAAAPIAVLWTRKMAPGVQTIITIVILFSVIGLVVVPYWRHADPDTRSAIPNLVKKKFKHLNIRASPLILAIIVCVTLAVPIIPLAVIWTKPISRGVKAAVTVVIVLIVVVMLITWGIYRLVYLARVPFMSESGTSSRSGSSLASD</sequence>
<gene>
    <name evidence="7" type="ORF">PVAG01_07585</name>
</gene>
<comment type="subcellular location">
    <subcellularLocation>
        <location evidence="1">Membrane</location>
        <topology evidence="1">Multi-pass membrane protein</topology>
    </subcellularLocation>
</comment>
<protein>
    <recommendedName>
        <fullName evidence="9">Mg2+ transporter protein, CorA-like/Zinc transport protein ZntB</fullName>
    </recommendedName>
</protein>
<dbReference type="InterPro" id="IPR045863">
    <property type="entry name" value="CorA_TM1_TM2"/>
</dbReference>
<feature type="transmembrane region" description="Helical" evidence="6">
    <location>
        <begin position="776"/>
        <end position="796"/>
    </location>
</feature>
<keyword evidence="8" id="KW-1185">Reference proteome</keyword>
<feature type="transmembrane region" description="Helical" evidence="6">
    <location>
        <begin position="905"/>
        <end position="927"/>
    </location>
</feature>
<dbReference type="InterPro" id="IPR002523">
    <property type="entry name" value="MgTranspt_CorA/ZnTranspt_ZntB"/>
</dbReference>